<keyword evidence="14" id="KW-1185">Reference proteome</keyword>
<dbReference type="SUPFAM" id="SSF48334">
    <property type="entry name" value="DNA repair protein MutS, domain III"/>
    <property type="match status" value="1"/>
</dbReference>
<evidence type="ECO:0000259" key="12">
    <source>
        <dbReference type="PROSITE" id="PS50969"/>
    </source>
</evidence>
<dbReference type="PANTHER" id="PTHR11361">
    <property type="entry name" value="DNA MISMATCH REPAIR PROTEIN MUTS FAMILY MEMBER"/>
    <property type="match status" value="1"/>
</dbReference>
<feature type="region of interest" description="Disordered" evidence="10">
    <location>
        <begin position="645"/>
        <end position="688"/>
    </location>
</feature>
<gene>
    <name evidence="13" type="ORF">GMDG_03040</name>
</gene>
<dbReference type="NCBIfam" id="TIGR02250">
    <property type="entry name" value="FCP1_euk"/>
    <property type="match status" value="1"/>
</dbReference>
<dbReference type="FunFam" id="1.10.1420.10:FF:000015">
    <property type="entry name" value="DNA mismatch repair protein Msh2"/>
    <property type="match status" value="1"/>
</dbReference>
<dbReference type="SUPFAM" id="SSF52540">
    <property type="entry name" value="P-loop containing nucleoside triphosphate hydrolases"/>
    <property type="match status" value="1"/>
</dbReference>
<dbReference type="GO" id="GO:0006312">
    <property type="term" value="P:mitotic recombination"/>
    <property type="evidence" value="ECO:0007669"/>
    <property type="project" value="TreeGrafter"/>
</dbReference>
<evidence type="ECO:0000256" key="3">
    <source>
        <dbReference type="ARBA" id="ARBA00022741"/>
    </source>
</evidence>
<dbReference type="GO" id="GO:0004721">
    <property type="term" value="F:phosphoprotein phosphatase activity"/>
    <property type="evidence" value="ECO:0007669"/>
    <property type="project" value="InterPro"/>
</dbReference>
<dbReference type="PANTHER" id="PTHR11361:SF35">
    <property type="entry name" value="DNA MISMATCH REPAIR PROTEIN MSH2"/>
    <property type="match status" value="1"/>
</dbReference>
<evidence type="ECO:0000256" key="5">
    <source>
        <dbReference type="ARBA" id="ARBA00022840"/>
    </source>
</evidence>
<dbReference type="SMART" id="SM00577">
    <property type="entry name" value="CPDc"/>
    <property type="match status" value="1"/>
</dbReference>
<reference evidence="14" key="1">
    <citation type="submission" date="2010-09" db="EMBL/GenBank/DDBJ databases">
        <title>The genome sequence of Geomyces destructans 20631-21.</title>
        <authorList>
            <consortium name="The Broad Institute Genome Sequencing Platform"/>
            <person name="Cuomo C.A."/>
            <person name="Blehert D.S."/>
            <person name="Lorch J.M."/>
            <person name="Young S.K."/>
            <person name="Zeng Q."/>
            <person name="Gargeya S."/>
            <person name="Fitzgerald M."/>
            <person name="Haas B."/>
            <person name="Abouelleil A."/>
            <person name="Alvarado L."/>
            <person name="Arachchi H.M."/>
            <person name="Berlin A."/>
            <person name="Brown A."/>
            <person name="Chapman S.B."/>
            <person name="Chen Z."/>
            <person name="Dunbar C."/>
            <person name="Freedman E."/>
            <person name="Gearin G."/>
            <person name="Gellesch M."/>
            <person name="Goldberg J."/>
            <person name="Griggs A."/>
            <person name="Gujja S."/>
            <person name="Heiman D."/>
            <person name="Howarth C."/>
            <person name="Larson L."/>
            <person name="Lui A."/>
            <person name="MacDonald P.J.P."/>
            <person name="Montmayeur A."/>
            <person name="Murphy C."/>
            <person name="Neiman D."/>
            <person name="Pearson M."/>
            <person name="Priest M."/>
            <person name="Roberts A."/>
            <person name="Saif S."/>
            <person name="Shea T."/>
            <person name="Shenoy N."/>
            <person name="Sisk P."/>
            <person name="Stolte C."/>
            <person name="Sykes S."/>
            <person name="Wortman J."/>
            <person name="Nusbaum C."/>
            <person name="Birren B."/>
        </authorList>
    </citation>
    <scope>NUCLEOTIDE SEQUENCE [LARGE SCALE GENOMIC DNA]</scope>
    <source>
        <strain evidence="14">ATCC MYA-4855 / 20631-21</strain>
    </source>
</reference>
<evidence type="ECO:0000256" key="10">
    <source>
        <dbReference type="SAM" id="MobiDB-lite"/>
    </source>
</evidence>
<feature type="domain" description="FCP1 homology" evidence="12">
    <location>
        <begin position="157"/>
        <end position="336"/>
    </location>
</feature>
<dbReference type="InterPro" id="IPR036420">
    <property type="entry name" value="BRCT_dom_sf"/>
</dbReference>
<name>L8G6D7_PSED2</name>
<evidence type="ECO:0000313" key="14">
    <source>
        <dbReference type="Proteomes" id="UP000011064"/>
    </source>
</evidence>
<keyword evidence="8" id="KW-0539">Nucleus</keyword>
<evidence type="ECO:0000256" key="4">
    <source>
        <dbReference type="ARBA" id="ARBA00022763"/>
    </source>
</evidence>
<dbReference type="FunFam" id="1.10.1420.10:FF:000017">
    <property type="entry name" value="DNA mismatch repair protein Msh2"/>
    <property type="match status" value="1"/>
</dbReference>
<dbReference type="InterPro" id="IPR004274">
    <property type="entry name" value="FCP1_dom"/>
</dbReference>
<dbReference type="InterPro" id="IPR032642">
    <property type="entry name" value="Msh2_ATP-bd"/>
</dbReference>
<comment type="subcellular location">
    <subcellularLocation>
        <location evidence="1">Nucleus</location>
    </subcellularLocation>
</comment>
<dbReference type="Pfam" id="PF05192">
    <property type="entry name" value="MutS_III"/>
    <property type="match status" value="1"/>
</dbReference>
<dbReference type="Pfam" id="PF01624">
    <property type="entry name" value="MutS_I"/>
    <property type="match status" value="1"/>
</dbReference>
<evidence type="ECO:0000256" key="2">
    <source>
        <dbReference type="ARBA" id="ARBA00006271"/>
    </source>
</evidence>
<dbReference type="FunFam" id="3.40.50.300:FF:000523">
    <property type="entry name" value="DNA mismatch repair protein"/>
    <property type="match status" value="1"/>
</dbReference>
<dbReference type="InParanoid" id="L8G6D7"/>
<dbReference type="Pfam" id="PF00533">
    <property type="entry name" value="BRCT"/>
    <property type="match status" value="1"/>
</dbReference>
<dbReference type="CDD" id="cd03285">
    <property type="entry name" value="ABC_MSH2_euk"/>
    <property type="match status" value="1"/>
</dbReference>
<dbReference type="InterPro" id="IPR007861">
    <property type="entry name" value="DNA_mismatch_repair_MutS_clamp"/>
</dbReference>
<dbReference type="SUPFAM" id="SSF56784">
    <property type="entry name" value="HAD-like"/>
    <property type="match status" value="1"/>
</dbReference>
<evidence type="ECO:0000259" key="11">
    <source>
        <dbReference type="PROSITE" id="PS50172"/>
    </source>
</evidence>
<feature type="region of interest" description="Disordered" evidence="10">
    <location>
        <begin position="333"/>
        <end position="368"/>
    </location>
</feature>
<dbReference type="CDD" id="cd17729">
    <property type="entry name" value="BRCT_CTDP1"/>
    <property type="match status" value="1"/>
</dbReference>
<evidence type="ECO:0000256" key="7">
    <source>
        <dbReference type="ARBA" id="ARBA00023204"/>
    </source>
</evidence>
<dbReference type="InterPro" id="IPR001357">
    <property type="entry name" value="BRCT_dom"/>
</dbReference>
<dbReference type="NCBIfam" id="NF003810">
    <property type="entry name" value="PRK05399.1"/>
    <property type="match status" value="1"/>
</dbReference>
<proteinExistence type="inferred from homology"/>
<dbReference type="GO" id="GO:0032301">
    <property type="term" value="C:MutSalpha complex"/>
    <property type="evidence" value="ECO:0007669"/>
    <property type="project" value="TreeGrafter"/>
</dbReference>
<sequence length="1765" mass="197239">MGKPLNLGKKLKYPITVNKLLKSPGDSFAKGDAIFEYSFKWKKEVGDAFGDKWEEEITTIVSFASTADGKLLRWQIRPGMVINNDQSCAEIDETCSHAVQYAGLCALCGKDMNETSWATDTVDAQRAQINMIHDQTLLSVSQDEASRAEEQLQRRLLKNRKLSLVVDLDQTIIHACIEPTIGEWQRDPTSPNYEAVKDVKSFQLHDDGPRGLASGCWYYIKMRPGLAHFLTTIAEKYELHVYTMGTRAYAQEIAKIVDPEHKLFGDRIISRDENGSLTAKTLSRLFPVDTKMVVIIDDRADVWPRNRSNLIKVVPYDFFIGIGDINSSFLPKREETPKVAPAPPPVAPMPDTEEPTEGTIAEEGTAEGEVQVKRDVLKSKATSTDTTESMSALEELVAMGGGDDPTVREIQAQEQAQFLEKQLKERPLLHMQQQLDKEDNAEVEVAANGTAEESEHTDDSAYNHHRHHLLKDDDNELAYLKNHLLGLHRMFYEQYDKALINAKGDRVAHLRPGATKKVQMKDEAADLQIVPDIGEVMPQIKSDSLRGTSIVLSGLVPLGVDVLRSEIAIQSMSFGAQIHTKISRKVTHLVVAANRTRTQKVRQATSYPHIKIVNQQWLVDSMSRWERVDETPYLINIHCEDKSTQPELFSNGRSLDDSDDSGAEGHSSHDADMPDDFEGGQSPIEGLKDVDWSGVDAELEEFMASGSESDSESVASNTSDRSQQSTISIRRKRKLAASRDGEETDEESNISKKQRLARNRTTGLKTVKTPNSASGSSLPTPEKTAAEDGDEAHQTDTQDEEFDNDLEAEMMAEFEKGVGIVGRRGMMGMMGMMGMAGVVGETAIMSNRPELKVDDEQGFIKFFKSLPTEDSETIRIFNRGDYYTAHGEDASFIARTVYKTTSVLRQLGRNDHTGLPSVTMTVTVFRNFLREALFRLGKRIEVWESTGRMQWKVGKQASPGNLQDIEDELGGQIDAAPIMLAVKVSAKASETRNVGVCFADASVRELGVSEFLDNDLYSNLESLLIQLGVKECLIQVDKSNKDIEISKLKAIIDSCGIAVSERPITDFGTKDIEQDLARILRDEAASGALPQTDLKLAMGSAAALIKYLGILHDPSNFGQYQLYQHDLAQFMKLDSPALKALNLMPGPRDGSKTMSLFGLLNHCKTAVGTRLLAQWLKQPLMSKDEIEKRQMLVESFVEDTELRQTMQEEHLRSIPDLYRLAKRFQKKMANLEDVVRAYQVVIRLPGFIGTLEGVMDDKYKDILDDAYTVKIREYSESLSRLQEMVETTVDLDAMDRHEFIIKPEFDDSLRIIRKNLDKLKYDMEKESQSVSDDLDQELDKKLFLENHRTHGWCLRLTRTEAACIRNKKRYLECSTQKNGVYFTTNALQSMRREHDQLSENYNRTQSSLVNEVVSVATSYCPVIELLAGVLAHLDVIVSFAHVSVHAPTAYTKPKMHERGTGDTILKEARHPCMEMQDDIQFITNDVSLIRKKSEFLIITGPNMGGKSTYIRQVGVIALMAQIGCFVPCTTAELTIFDCILARVGASDSQLKGVSTFMAEMLETANILKSATSESLIIIDELGRGTSTYDGFGLAWAISEHIVKEIAAFSMFATHFHELTALADEFPQVSNLHVVAHIGDGPQSDGKGDKREVTLLYKVEDGVCDQSFGIHVAKLVRFPEKVVNMAKRKADELEDFTGKHENDAVKVKREDVEDGSVMLKGLLKTWKSQCESEGLQGDDMVARMKELVMADKKLLDSPFFQSVKAL</sequence>
<feature type="domain" description="BRCT" evidence="11">
    <location>
        <begin position="540"/>
        <end position="635"/>
    </location>
</feature>
<dbReference type="InterPro" id="IPR036412">
    <property type="entry name" value="HAD-like_sf"/>
</dbReference>
<organism evidence="13 14">
    <name type="scientific">Pseudogymnoascus destructans (strain ATCC MYA-4855 / 20631-21)</name>
    <name type="common">Bat white-nose syndrome fungus</name>
    <name type="synonym">Geomyces destructans</name>
    <dbReference type="NCBI Taxonomy" id="658429"/>
    <lineage>
        <taxon>Eukaryota</taxon>
        <taxon>Fungi</taxon>
        <taxon>Dikarya</taxon>
        <taxon>Ascomycota</taxon>
        <taxon>Pezizomycotina</taxon>
        <taxon>Leotiomycetes</taxon>
        <taxon>Thelebolales</taxon>
        <taxon>Thelebolaceae</taxon>
        <taxon>Pseudogymnoascus</taxon>
    </lineage>
</organism>
<dbReference type="Pfam" id="PF03031">
    <property type="entry name" value="NIF"/>
    <property type="match status" value="1"/>
</dbReference>
<dbReference type="GO" id="GO:0006298">
    <property type="term" value="P:mismatch repair"/>
    <property type="evidence" value="ECO:0007669"/>
    <property type="project" value="InterPro"/>
</dbReference>
<dbReference type="GO" id="GO:0140664">
    <property type="term" value="F:ATP-dependent DNA damage sensor activity"/>
    <property type="evidence" value="ECO:0007669"/>
    <property type="project" value="InterPro"/>
</dbReference>
<dbReference type="CDD" id="cd07521">
    <property type="entry name" value="HAD_FCP1-like"/>
    <property type="match status" value="1"/>
</dbReference>
<keyword evidence="4" id="KW-0227">DNA damage</keyword>
<dbReference type="SMART" id="SM00533">
    <property type="entry name" value="MUTSd"/>
    <property type="match status" value="1"/>
</dbReference>
<dbReference type="EMBL" id="GL573214">
    <property type="protein sequence ID" value="ELR08238.1"/>
    <property type="molecule type" value="Genomic_DNA"/>
</dbReference>
<dbReference type="Gene3D" id="1.10.1420.10">
    <property type="match status" value="2"/>
</dbReference>
<keyword evidence="6" id="KW-0238">DNA-binding</keyword>
<evidence type="ECO:0000313" key="13">
    <source>
        <dbReference type="EMBL" id="ELR08238.1"/>
    </source>
</evidence>
<dbReference type="InterPro" id="IPR007695">
    <property type="entry name" value="DNA_mismatch_repair_MutS-lik_N"/>
</dbReference>
<dbReference type="Gene3D" id="3.40.1170.10">
    <property type="entry name" value="DNA repair protein MutS, domain I"/>
    <property type="match status" value="1"/>
</dbReference>
<dbReference type="GO" id="GO:0005524">
    <property type="term" value="F:ATP binding"/>
    <property type="evidence" value="ECO:0007669"/>
    <property type="project" value="UniProtKB-KW"/>
</dbReference>
<dbReference type="Gene3D" id="3.40.50.10190">
    <property type="entry name" value="BRCT domain"/>
    <property type="match status" value="1"/>
</dbReference>
<dbReference type="GO" id="GO:0030983">
    <property type="term" value="F:mismatched DNA binding"/>
    <property type="evidence" value="ECO:0007669"/>
    <property type="project" value="InterPro"/>
</dbReference>
<dbReference type="Pfam" id="PF05188">
    <property type="entry name" value="MutS_II"/>
    <property type="match status" value="1"/>
</dbReference>
<dbReference type="FunFam" id="3.30.420.110:FF:000002">
    <property type="entry name" value="DNA mismatch repair protein"/>
    <property type="match status" value="1"/>
</dbReference>
<dbReference type="VEuPathDB" id="FungiDB:GMDG_03040"/>
<evidence type="ECO:0000256" key="1">
    <source>
        <dbReference type="ARBA" id="ARBA00004123"/>
    </source>
</evidence>
<dbReference type="SUPFAM" id="SSF52113">
    <property type="entry name" value="BRCT domain"/>
    <property type="match status" value="1"/>
</dbReference>
<feature type="compositionally biased region" description="Polar residues" evidence="10">
    <location>
        <begin position="759"/>
        <end position="779"/>
    </location>
</feature>
<dbReference type="Pfam" id="PF05190">
    <property type="entry name" value="MutS_IV"/>
    <property type="match status" value="1"/>
</dbReference>
<feature type="compositionally biased region" description="Low complexity" evidence="10">
    <location>
        <begin position="704"/>
        <end position="720"/>
    </location>
</feature>
<dbReference type="InterPro" id="IPR000432">
    <property type="entry name" value="DNA_mismatch_repair_MutS_C"/>
</dbReference>
<dbReference type="FunFam" id="3.40.50.1000:FF:000142">
    <property type="entry name" value="Similar to FCP1-like phosphatase"/>
    <property type="match status" value="1"/>
</dbReference>
<dbReference type="Gene3D" id="3.40.50.300">
    <property type="entry name" value="P-loop containing nucleotide triphosphate hydrolases"/>
    <property type="match status" value="1"/>
</dbReference>
<keyword evidence="7" id="KW-0234">DNA repair</keyword>
<protein>
    <submittedName>
        <fullName evidence="13">Uncharacterized protein</fullName>
    </submittedName>
</protein>
<dbReference type="InterPro" id="IPR007860">
    <property type="entry name" value="DNA_mmatch_repair_MutS_con_dom"/>
</dbReference>
<keyword evidence="3" id="KW-0547">Nucleotide-binding</keyword>
<dbReference type="InterPro" id="IPR016151">
    <property type="entry name" value="DNA_mismatch_repair_MutS_N"/>
</dbReference>
<dbReference type="FunFam" id="3.40.1170.10:FF:000003">
    <property type="entry name" value="DNA mismatch repair protein"/>
    <property type="match status" value="1"/>
</dbReference>
<dbReference type="Gene3D" id="3.30.420.110">
    <property type="entry name" value="MutS, connector domain"/>
    <property type="match status" value="1"/>
</dbReference>
<dbReference type="FunCoup" id="L8G6D7">
    <property type="interactions" value="1040"/>
</dbReference>
<accession>L8G6D7</accession>
<dbReference type="SMART" id="SM00534">
    <property type="entry name" value="MUTSac"/>
    <property type="match status" value="1"/>
</dbReference>
<dbReference type="InterPro" id="IPR036678">
    <property type="entry name" value="MutS_con_dom_sf"/>
</dbReference>
<dbReference type="InterPro" id="IPR045076">
    <property type="entry name" value="MutS"/>
</dbReference>
<keyword evidence="5" id="KW-0067">ATP-binding</keyword>
<dbReference type="Proteomes" id="UP000011064">
    <property type="component" value="Unassembled WGS sequence"/>
</dbReference>
<comment type="similarity">
    <text evidence="2">Belongs to the DNA mismatch repair MutS family.</text>
</comment>
<dbReference type="PROSITE" id="PS00486">
    <property type="entry name" value="DNA_MISMATCH_REPAIR_2"/>
    <property type="match status" value="1"/>
</dbReference>
<dbReference type="InterPro" id="IPR036187">
    <property type="entry name" value="DNA_mismatch_repair_MutS_sf"/>
</dbReference>
<feature type="region of interest" description="Disordered" evidence="10">
    <location>
        <begin position="703"/>
        <end position="800"/>
    </location>
</feature>
<dbReference type="InterPro" id="IPR011947">
    <property type="entry name" value="FCP1_euk"/>
</dbReference>
<dbReference type="PROSITE" id="PS50969">
    <property type="entry name" value="FCP1"/>
    <property type="match status" value="1"/>
</dbReference>
<dbReference type="Pfam" id="PF00488">
    <property type="entry name" value="MutS_V"/>
    <property type="match status" value="1"/>
</dbReference>
<dbReference type="Gene3D" id="3.40.50.1000">
    <property type="entry name" value="HAD superfamily/HAD-like"/>
    <property type="match status" value="1"/>
</dbReference>
<evidence type="ECO:0000256" key="9">
    <source>
        <dbReference type="ARBA" id="ARBA00064337"/>
    </source>
</evidence>
<dbReference type="HOGENOM" id="CLU_238975_0_0_1"/>
<dbReference type="InterPro" id="IPR027417">
    <property type="entry name" value="P-loop_NTPase"/>
</dbReference>
<feature type="compositionally biased region" description="Low complexity" evidence="10">
    <location>
        <begin position="357"/>
        <end position="368"/>
    </location>
</feature>
<dbReference type="InterPro" id="IPR007696">
    <property type="entry name" value="DNA_mismatch_repair_MutS_core"/>
</dbReference>
<dbReference type="PROSITE" id="PS50172">
    <property type="entry name" value="BRCT"/>
    <property type="match status" value="1"/>
</dbReference>
<dbReference type="OrthoDB" id="295033at2759"/>
<dbReference type="InterPro" id="IPR023214">
    <property type="entry name" value="HAD_sf"/>
</dbReference>
<evidence type="ECO:0000256" key="6">
    <source>
        <dbReference type="ARBA" id="ARBA00023125"/>
    </source>
</evidence>
<dbReference type="STRING" id="658429.L8G6D7"/>
<evidence type="ECO:0000256" key="8">
    <source>
        <dbReference type="ARBA" id="ARBA00023242"/>
    </source>
</evidence>
<comment type="subunit">
    <text evidence="9">Heterodimer of msh2 and msh6.</text>
</comment>